<sequence>MNARALLIRGGEVWSPDHRGTLDVLTINDRIMALGDHLELPGWAPGEVLDARHQLVMPGLVDQHVHISGGGGEGGPQFRTPELQLTDLTRWGITTVVGLLGTDGTTRSVQELLAKARALAFDGLNTRIYTGAYEVPTRTITDSPRNDIILIGRIVGIGEIAISDHRGSHPSDRELAHLAGEARTGGLLAGKAGVLHLHVGSGARRLDPLLAVLDIADVPIGTMVPTHLNRTPELLRDAVRWGHRGGYLDITTSIAPDEHDRAAVSPVEAVKSLRQEGVVLDRISFSTDAGGSAPVFDSTGRLLHMGVGSAQSLFNSVCSLHEQLSLEWNEALKPATVTPARILKLGDVGRIEVGARADVVITDGREVRTVIAAGRVMVRDREPVVWGMFEKTEGQNR</sequence>
<dbReference type="Proteomes" id="UP000241848">
    <property type="component" value="Unassembled WGS sequence"/>
</dbReference>
<feature type="binding site" evidence="3">
    <location>
        <position position="102"/>
    </location>
    <ligand>
        <name>substrate</name>
    </ligand>
</feature>
<organism evidence="6 7">
    <name type="scientific">Sulfobacillus acidophilus</name>
    <dbReference type="NCBI Taxonomy" id="53633"/>
    <lineage>
        <taxon>Bacteria</taxon>
        <taxon>Bacillati</taxon>
        <taxon>Bacillota</taxon>
        <taxon>Clostridia</taxon>
        <taxon>Eubacteriales</taxon>
        <taxon>Clostridiales Family XVII. Incertae Sedis</taxon>
        <taxon>Sulfobacillus</taxon>
    </lineage>
</organism>
<feature type="binding site" evidence="3">
    <location>
        <position position="166"/>
    </location>
    <ligand>
        <name>substrate</name>
    </ligand>
</feature>
<dbReference type="Pfam" id="PF01979">
    <property type="entry name" value="Amidohydro_1"/>
    <property type="match status" value="1"/>
</dbReference>
<evidence type="ECO:0000313" key="7">
    <source>
        <dbReference type="Proteomes" id="UP000241848"/>
    </source>
</evidence>
<feature type="domain" description="Amidohydrolase-related" evidence="5">
    <location>
        <begin position="55"/>
        <end position="376"/>
    </location>
</feature>
<dbReference type="EC" id="3.4.19.-" evidence="1"/>
<comment type="caution">
    <text evidence="6">The sequence shown here is derived from an EMBL/GenBank/DDBJ whole genome shotgun (WGS) entry which is preliminary data.</text>
</comment>
<feature type="binding site" evidence="3">
    <location>
        <position position="292"/>
    </location>
    <ligand>
        <name>substrate</name>
    </ligand>
</feature>
<dbReference type="Gene3D" id="3.20.20.140">
    <property type="entry name" value="Metal-dependent hydrolases"/>
    <property type="match status" value="1"/>
</dbReference>
<dbReference type="InterPro" id="IPR050378">
    <property type="entry name" value="Metallo-dep_Hydrolases_sf"/>
</dbReference>
<name>A0A2T2WEN4_9FIRM</name>
<keyword evidence="1 4" id="KW-0479">Metal-binding</keyword>
<keyword evidence="1" id="KW-0482">Metalloprotease</keyword>
<protein>
    <recommendedName>
        <fullName evidence="1">Isoaspartyl dipeptidase</fullName>
        <ecNumber evidence="1">3.4.19.-</ecNumber>
    </recommendedName>
</protein>
<dbReference type="GO" id="GO:0008798">
    <property type="term" value="F:beta-aspartyl-peptidase activity"/>
    <property type="evidence" value="ECO:0007669"/>
    <property type="project" value="InterPro"/>
</dbReference>
<keyword evidence="1" id="KW-0645">Protease</keyword>
<accession>A0A2T2WEN4</accession>
<gene>
    <name evidence="6" type="ORF">C7B45_13730</name>
</gene>
<comment type="similarity">
    <text evidence="1">Belongs to the peptidase M38 family.</text>
</comment>
<dbReference type="AlphaFoldDB" id="A0A2T2WEN4"/>
<evidence type="ECO:0000259" key="5">
    <source>
        <dbReference type="Pfam" id="PF01979"/>
    </source>
</evidence>
<dbReference type="SUPFAM" id="SSF51556">
    <property type="entry name" value="Metallo-dependent hydrolases"/>
    <property type="match status" value="1"/>
</dbReference>
<dbReference type="InterPro" id="IPR032466">
    <property type="entry name" value="Metal_Hydrolase"/>
</dbReference>
<evidence type="ECO:0000256" key="4">
    <source>
        <dbReference type="PIRSR" id="PIRSR001238-3"/>
    </source>
</evidence>
<evidence type="ECO:0000313" key="6">
    <source>
        <dbReference type="EMBL" id="PSR20696.1"/>
    </source>
</evidence>
<dbReference type="GO" id="GO:0008237">
    <property type="term" value="F:metallopeptidase activity"/>
    <property type="evidence" value="ECO:0007669"/>
    <property type="project" value="UniProtKB-KW"/>
</dbReference>
<dbReference type="InterPro" id="IPR006680">
    <property type="entry name" value="Amidohydro-rel"/>
</dbReference>
<dbReference type="PANTHER" id="PTHR11647:SF1">
    <property type="entry name" value="COLLAPSIN RESPONSE MEDIATOR PROTEIN"/>
    <property type="match status" value="1"/>
</dbReference>
<dbReference type="Gene3D" id="2.30.40.10">
    <property type="entry name" value="Urease, subunit C, domain 1"/>
    <property type="match status" value="1"/>
</dbReference>
<dbReference type="EMBL" id="PXYV01000053">
    <property type="protein sequence ID" value="PSR20696.1"/>
    <property type="molecule type" value="Genomic_DNA"/>
</dbReference>
<comment type="cofactor">
    <cofactor evidence="1 4">
        <name>Zn(2+)</name>
        <dbReference type="ChEBI" id="CHEBI:29105"/>
    </cofactor>
    <text evidence="1 4">Binds 2 Zn(2+) ions per subunit.</text>
</comment>
<feature type="binding site" evidence="4">
    <location>
        <position position="198"/>
    </location>
    <ligand>
        <name>Zn(2+)</name>
        <dbReference type="ChEBI" id="CHEBI:29105"/>
        <label>2</label>
        <note>catalytic</note>
    </ligand>
</feature>
<keyword evidence="1 4" id="KW-0862">Zinc</keyword>
<comment type="PTM">
    <text evidence="1">Carboxylation allows a single lysine to coordinate two zinc ions.</text>
</comment>
<dbReference type="GO" id="GO:0046872">
    <property type="term" value="F:metal ion binding"/>
    <property type="evidence" value="ECO:0007669"/>
    <property type="project" value="UniProtKB-KW"/>
</dbReference>
<comment type="subcellular location">
    <subcellularLocation>
        <location evidence="1">Cytoplasm</location>
    </subcellularLocation>
</comment>
<feature type="binding site" evidence="4">
    <location>
        <position position="66"/>
    </location>
    <ligand>
        <name>Zn(2+)</name>
        <dbReference type="ChEBI" id="CHEBI:29105"/>
        <label>1</label>
        <note>catalytic</note>
    </ligand>
</feature>
<evidence type="ECO:0000256" key="1">
    <source>
        <dbReference type="PIRNR" id="PIRNR001238"/>
    </source>
</evidence>
<evidence type="ECO:0000256" key="2">
    <source>
        <dbReference type="PIRSR" id="PIRSR001238-1"/>
    </source>
</evidence>
<dbReference type="SUPFAM" id="SSF51338">
    <property type="entry name" value="Composite domain of metallo-dependent hydrolases"/>
    <property type="match status" value="1"/>
</dbReference>
<dbReference type="GO" id="GO:0016810">
    <property type="term" value="F:hydrolase activity, acting on carbon-nitrogen (but not peptide) bonds"/>
    <property type="evidence" value="ECO:0007669"/>
    <property type="project" value="InterPro"/>
</dbReference>
<feature type="binding site" evidence="4">
    <location>
        <position position="288"/>
    </location>
    <ligand>
        <name>Zn(2+)</name>
        <dbReference type="ChEBI" id="CHEBI:29105"/>
        <label>1</label>
        <note>catalytic</note>
    </ligand>
</feature>
<feature type="binding site" evidence="4">
    <location>
        <position position="227"/>
    </location>
    <ligand>
        <name>Zn(2+)</name>
        <dbReference type="ChEBI" id="CHEBI:29105"/>
        <label>2</label>
        <note>catalytic</note>
    </ligand>
</feature>
<dbReference type="NCBIfam" id="TIGR01975">
    <property type="entry name" value="isoAsp_dipep"/>
    <property type="match status" value="1"/>
</dbReference>
<feature type="binding site" evidence="4">
    <location>
        <position position="64"/>
    </location>
    <ligand>
        <name>Zn(2+)</name>
        <dbReference type="ChEBI" id="CHEBI:29105"/>
        <label>1</label>
        <note>catalytic</note>
    </ligand>
</feature>
<dbReference type="InterPro" id="IPR011059">
    <property type="entry name" value="Metal-dep_hydrolase_composite"/>
</dbReference>
<keyword evidence="1" id="KW-0378">Hydrolase</keyword>
<feature type="active site" description="Proton acceptor" evidence="2">
    <location>
        <position position="288"/>
    </location>
</feature>
<dbReference type="PIRSF" id="PIRSF001238">
    <property type="entry name" value="IadA"/>
    <property type="match status" value="1"/>
</dbReference>
<proteinExistence type="inferred from homology"/>
<comment type="function">
    <text evidence="1">Catalyzes the hydrolytic cleavage of a subset of L-isoaspartyl (L-beta-aspartyl) dipeptides. Used to degrade proteins damaged by L-isoaspartyl residues formation.</text>
</comment>
<feature type="binding site" evidence="3">
    <location>
        <position position="230"/>
    </location>
    <ligand>
        <name>substrate</name>
    </ligand>
</feature>
<dbReference type="GO" id="GO:0006508">
    <property type="term" value="P:proteolysis"/>
    <property type="evidence" value="ECO:0007669"/>
    <property type="project" value="UniProtKB-KW"/>
</dbReference>
<feature type="binding site" evidence="3">
    <location>
        <position position="133"/>
    </location>
    <ligand>
        <name>substrate</name>
    </ligand>
</feature>
<dbReference type="InterPro" id="IPR010229">
    <property type="entry name" value="Pept_M38_dipep"/>
</dbReference>
<feature type="binding site" evidence="3">
    <location>
        <begin position="71"/>
        <end position="73"/>
    </location>
    <ligand>
        <name>substrate</name>
    </ligand>
</feature>
<evidence type="ECO:0000256" key="3">
    <source>
        <dbReference type="PIRSR" id="PIRSR001238-2"/>
    </source>
</evidence>
<reference evidence="6 7" key="1">
    <citation type="journal article" date="2014" name="BMC Genomics">
        <title>Comparison of environmental and isolate Sulfobacillus genomes reveals diverse carbon, sulfur, nitrogen, and hydrogen metabolisms.</title>
        <authorList>
            <person name="Justice N.B."/>
            <person name="Norman A."/>
            <person name="Brown C.T."/>
            <person name="Singh A."/>
            <person name="Thomas B.C."/>
            <person name="Banfield J.F."/>
        </authorList>
    </citation>
    <scope>NUCLEOTIDE SEQUENCE [LARGE SCALE GENOMIC DNA]</scope>
    <source>
        <strain evidence="6">AMDSBA3</strain>
    </source>
</reference>
<dbReference type="GO" id="GO:0005737">
    <property type="term" value="C:cytoplasm"/>
    <property type="evidence" value="ECO:0007669"/>
    <property type="project" value="UniProtKB-SubCell"/>
</dbReference>
<dbReference type="PANTHER" id="PTHR11647">
    <property type="entry name" value="HYDRANTOINASE/DIHYDROPYRIMIDINASE FAMILY MEMBER"/>
    <property type="match status" value="1"/>
</dbReference>